<feature type="repeat" description="CHCR" evidence="4">
    <location>
        <begin position="193"/>
        <end position="415"/>
    </location>
</feature>
<protein>
    <recommendedName>
        <fullName evidence="3">Vacuolar protein sorting-associated protein 41 homolog</fullName>
    </recommendedName>
</protein>
<dbReference type="InterPro" id="IPR045111">
    <property type="entry name" value="Vps41/Vps8"/>
</dbReference>
<evidence type="ECO:0000256" key="3">
    <source>
        <dbReference type="ARBA" id="ARBA00029538"/>
    </source>
</evidence>
<feature type="domain" description="Vps41 C-terminal RING finger" evidence="6">
    <location>
        <begin position="527"/>
        <end position="568"/>
    </location>
</feature>
<dbReference type="AlphaFoldDB" id="A0A7N2L986"/>
<dbReference type="GO" id="GO:0006623">
    <property type="term" value="P:protein targeting to vacuole"/>
    <property type="evidence" value="ECO:0007669"/>
    <property type="project" value="InterPro"/>
</dbReference>
<dbReference type="CDD" id="cd16687">
    <property type="entry name" value="RING-H2_Vps8"/>
    <property type="match status" value="1"/>
</dbReference>
<reference evidence="7" key="2">
    <citation type="submission" date="2021-01" db="UniProtKB">
        <authorList>
            <consortium name="EnsemblPlants"/>
        </authorList>
    </citation>
    <scope>IDENTIFICATION</scope>
</reference>
<dbReference type="Pfam" id="PF23555">
    <property type="entry name" value="zf-RING_Vps41"/>
    <property type="match status" value="1"/>
</dbReference>
<keyword evidence="1" id="KW-0813">Transport</keyword>
<organism evidence="7 8">
    <name type="scientific">Quercus lobata</name>
    <name type="common">Valley oak</name>
    <dbReference type="NCBI Taxonomy" id="97700"/>
    <lineage>
        <taxon>Eukaryota</taxon>
        <taxon>Viridiplantae</taxon>
        <taxon>Streptophyta</taxon>
        <taxon>Embryophyta</taxon>
        <taxon>Tracheophyta</taxon>
        <taxon>Spermatophyta</taxon>
        <taxon>Magnoliopsida</taxon>
        <taxon>eudicotyledons</taxon>
        <taxon>Gunneridae</taxon>
        <taxon>Pentapetalae</taxon>
        <taxon>rosids</taxon>
        <taxon>fabids</taxon>
        <taxon>Fagales</taxon>
        <taxon>Fagaceae</taxon>
        <taxon>Quercus</taxon>
    </lineage>
</organism>
<feature type="compositionally biased region" description="Acidic residues" evidence="5">
    <location>
        <begin position="578"/>
        <end position="597"/>
    </location>
</feature>
<dbReference type="FunCoup" id="A0A7N2L986">
    <property type="interactions" value="3500"/>
</dbReference>
<dbReference type="SMART" id="SM00299">
    <property type="entry name" value="CLH"/>
    <property type="match status" value="1"/>
</dbReference>
<dbReference type="SUPFAM" id="SSF57850">
    <property type="entry name" value="RING/U-box"/>
    <property type="match status" value="1"/>
</dbReference>
<evidence type="ECO:0000256" key="5">
    <source>
        <dbReference type="SAM" id="MobiDB-lite"/>
    </source>
</evidence>
<reference evidence="7 8" key="1">
    <citation type="journal article" date="2016" name="G3 (Bethesda)">
        <title>First Draft Assembly and Annotation of the Genome of a California Endemic Oak Quercus lobata Nee (Fagaceae).</title>
        <authorList>
            <person name="Sork V.L."/>
            <person name="Fitz-Gibbon S.T."/>
            <person name="Puiu D."/>
            <person name="Crepeau M."/>
            <person name="Gugger P.F."/>
            <person name="Sherman R."/>
            <person name="Stevens K."/>
            <person name="Langley C.H."/>
            <person name="Pellegrini M."/>
            <person name="Salzberg S.L."/>
        </authorList>
    </citation>
    <scope>NUCLEOTIDE SEQUENCE [LARGE SCALE GENOMIC DNA]</scope>
    <source>
        <strain evidence="7 8">cv. SW786</strain>
    </source>
</reference>
<keyword evidence="2" id="KW-0653">Protein transport</keyword>
<dbReference type="InParanoid" id="A0A7N2L986"/>
<dbReference type="Proteomes" id="UP000594261">
    <property type="component" value="Chromosome 3"/>
</dbReference>
<dbReference type="Gramene" id="QL03p064651:mrna">
    <property type="protein sequence ID" value="QL03p064651:mrna"/>
    <property type="gene ID" value="QL03p064651"/>
</dbReference>
<dbReference type="EMBL" id="LRBV02000003">
    <property type="status" value="NOT_ANNOTATED_CDS"/>
    <property type="molecule type" value="Genomic_DNA"/>
</dbReference>
<accession>A0A7N2L986</accession>
<feature type="compositionally biased region" description="Polar residues" evidence="5">
    <location>
        <begin position="502"/>
        <end position="515"/>
    </location>
</feature>
<feature type="compositionally biased region" description="Basic and acidic residues" evidence="5">
    <location>
        <begin position="567"/>
        <end position="577"/>
    </location>
</feature>
<dbReference type="GO" id="GO:0030897">
    <property type="term" value="C:HOPS complex"/>
    <property type="evidence" value="ECO:0007669"/>
    <property type="project" value="TreeGrafter"/>
</dbReference>
<evidence type="ECO:0000259" key="6">
    <source>
        <dbReference type="Pfam" id="PF23555"/>
    </source>
</evidence>
<dbReference type="Gene3D" id="1.25.40.10">
    <property type="entry name" value="Tetratricopeptide repeat domain"/>
    <property type="match status" value="1"/>
</dbReference>
<evidence type="ECO:0000313" key="8">
    <source>
        <dbReference type="Proteomes" id="UP000594261"/>
    </source>
</evidence>
<dbReference type="InterPro" id="IPR057779">
    <property type="entry name" value="Znf_RING_Vps41"/>
</dbReference>
<dbReference type="Pfam" id="PF23556">
    <property type="entry name" value="TPR_Vps41"/>
    <property type="match status" value="2"/>
</dbReference>
<keyword evidence="8" id="KW-1185">Reference proteome</keyword>
<dbReference type="PROSITE" id="PS50236">
    <property type="entry name" value="CHCR"/>
    <property type="match status" value="1"/>
</dbReference>
<dbReference type="EnsemblPlants" id="QL03p064651:mrna">
    <property type="protein sequence ID" value="QL03p064651:mrna"/>
    <property type="gene ID" value="QL03p064651"/>
</dbReference>
<dbReference type="GO" id="GO:0005770">
    <property type="term" value="C:late endosome"/>
    <property type="evidence" value="ECO:0007669"/>
    <property type="project" value="TreeGrafter"/>
</dbReference>
<dbReference type="PANTHER" id="PTHR12616:SF1">
    <property type="entry name" value="VACUOLAR PROTEIN SORTING-ASSOCIATED PROTEIN 41 HOMOLOG"/>
    <property type="match status" value="1"/>
</dbReference>
<dbReference type="GO" id="GO:0009267">
    <property type="term" value="P:cellular response to starvation"/>
    <property type="evidence" value="ECO:0007669"/>
    <property type="project" value="TreeGrafter"/>
</dbReference>
<evidence type="ECO:0000256" key="2">
    <source>
        <dbReference type="ARBA" id="ARBA00022927"/>
    </source>
</evidence>
<dbReference type="InterPro" id="IPR011990">
    <property type="entry name" value="TPR-like_helical_dom_sf"/>
</dbReference>
<evidence type="ECO:0000256" key="4">
    <source>
        <dbReference type="PROSITE-ProRule" id="PRU01006"/>
    </source>
</evidence>
<dbReference type="GO" id="GO:0034058">
    <property type="term" value="P:endosomal vesicle fusion"/>
    <property type="evidence" value="ECO:0007669"/>
    <property type="project" value="TreeGrafter"/>
</dbReference>
<name>A0A7N2L986_QUELO</name>
<dbReference type="GO" id="GO:0016236">
    <property type="term" value="P:macroautophagy"/>
    <property type="evidence" value="ECO:0007669"/>
    <property type="project" value="TreeGrafter"/>
</dbReference>
<dbReference type="PANTHER" id="PTHR12616">
    <property type="entry name" value="VACUOLAR PROTEIN SORTING VPS41"/>
    <property type="match status" value="1"/>
</dbReference>
<evidence type="ECO:0000313" key="7">
    <source>
        <dbReference type="EnsemblPlants" id="QL03p064651:mrna"/>
    </source>
</evidence>
<proteinExistence type="predicted"/>
<feature type="region of interest" description="Disordered" evidence="5">
    <location>
        <begin position="492"/>
        <end position="524"/>
    </location>
</feature>
<feature type="region of interest" description="Disordered" evidence="5">
    <location>
        <begin position="566"/>
        <end position="601"/>
    </location>
</feature>
<evidence type="ECO:0000256" key="1">
    <source>
        <dbReference type="ARBA" id="ARBA00022448"/>
    </source>
</evidence>
<sequence length="614" mass="70194">MMPILNHKLLVLVTHWVGSRYLDHLIVERKYAEAASLCPKLLRGSASAWERWVFHFAHLRQLPVLVPYMPTDNPRLRDTAYEVALVALATNSSFHKELLSTVKSWPHVIYSALPVISAIEPQLNTSSMTDALKEALAELYVIDGQYEKAFSIYADLMKPEVFDFIEKHNLQDAIQEKVVQLMTIDCKHAVPLLIQNKDVITPSDVVSQLLNSSNKCDNRYFLHLYLHSLFEVNPHSGKDFHDMQDGNYERINLSAYLSNWFKSIGCRIILIYAFSKKVEFLLPAPSHLVKEFCGQYGYLYDFVARKNWSASLCLFISFVVELYADYDPKMLLPFLRSSQHYTLEKAYETCIRRDLLREQVFILGRMGNSRQALAVIINKLGDIEEAVEFVTMQHDDDLWEELIKQCLNKPEMVGVLLEHTVGNLDPLYIVNMVPNGLEIPRLRDRLVKIITDYRTETSLRHGCNDILKADCVNLLVKYYKEARHGIYLSNDEEEARAKRNDSSASQAIEKSSMRTTEVKSKTRGGGRCCMCFDPFSIQNVSVIAFFCCHAYHMTCLMDSTSNVSGKKGSEATSREPLVEYEYDNGDVADDEDDDEDTQSSSRRVRCILCTTASS</sequence>
<dbReference type="InterPro" id="IPR000547">
    <property type="entry name" value="Clathrin_H-chain/VPS_repeat"/>
</dbReference>